<evidence type="ECO:0000256" key="1">
    <source>
        <dbReference type="SAM" id="Phobius"/>
    </source>
</evidence>
<dbReference type="AlphaFoldDB" id="A0A7M7PDR3"/>
<reference evidence="4" key="1">
    <citation type="submission" date="2015-02" db="EMBL/GenBank/DDBJ databases">
        <title>Genome sequencing for Strongylocentrotus purpuratus.</title>
        <authorList>
            <person name="Murali S."/>
            <person name="Liu Y."/>
            <person name="Vee V."/>
            <person name="English A."/>
            <person name="Wang M."/>
            <person name="Skinner E."/>
            <person name="Han Y."/>
            <person name="Muzny D.M."/>
            <person name="Worley K.C."/>
            <person name="Gibbs R.A."/>
        </authorList>
    </citation>
    <scope>NUCLEOTIDE SEQUENCE</scope>
</reference>
<keyword evidence="1" id="KW-1133">Transmembrane helix</keyword>
<dbReference type="GeneID" id="105446678"/>
<reference evidence="3" key="2">
    <citation type="submission" date="2021-01" db="UniProtKB">
        <authorList>
            <consortium name="EnsemblMetazoa"/>
        </authorList>
    </citation>
    <scope>IDENTIFICATION</scope>
</reference>
<dbReference type="InterPro" id="IPR003961">
    <property type="entry name" value="FN3_dom"/>
</dbReference>
<accession>A0A7M7PDR3</accession>
<dbReference type="KEGG" id="spu:105446678"/>
<dbReference type="InterPro" id="IPR013783">
    <property type="entry name" value="Ig-like_fold"/>
</dbReference>
<keyword evidence="1" id="KW-0472">Membrane</keyword>
<proteinExistence type="predicted"/>
<dbReference type="Proteomes" id="UP000007110">
    <property type="component" value="Unassembled WGS sequence"/>
</dbReference>
<feature type="domain" description="Fibronectin type-III" evidence="2">
    <location>
        <begin position="92"/>
        <end position="198"/>
    </location>
</feature>
<dbReference type="SUPFAM" id="SSF49265">
    <property type="entry name" value="Fibronectin type III"/>
    <property type="match status" value="1"/>
</dbReference>
<dbReference type="EnsemblMetazoa" id="XM_030993883">
    <property type="protein sequence ID" value="XP_030849743"/>
    <property type="gene ID" value="LOC105446678"/>
</dbReference>
<protein>
    <recommendedName>
        <fullName evidence="2">Fibronectin type-III domain-containing protein</fullName>
    </recommendedName>
</protein>
<evidence type="ECO:0000313" key="3">
    <source>
        <dbReference type="EnsemblMetazoa" id="XP_030849743"/>
    </source>
</evidence>
<dbReference type="PROSITE" id="PS50853">
    <property type="entry name" value="FN3"/>
    <property type="match status" value="1"/>
</dbReference>
<dbReference type="Gene3D" id="2.60.40.10">
    <property type="entry name" value="Immunoglobulins"/>
    <property type="match status" value="1"/>
</dbReference>
<evidence type="ECO:0000313" key="4">
    <source>
        <dbReference type="Proteomes" id="UP000007110"/>
    </source>
</evidence>
<dbReference type="Pfam" id="PF00041">
    <property type="entry name" value="fn3"/>
    <property type="match status" value="1"/>
</dbReference>
<dbReference type="InParanoid" id="A0A7M7PDR3"/>
<organism evidence="3 4">
    <name type="scientific">Strongylocentrotus purpuratus</name>
    <name type="common">Purple sea urchin</name>
    <dbReference type="NCBI Taxonomy" id="7668"/>
    <lineage>
        <taxon>Eukaryota</taxon>
        <taxon>Metazoa</taxon>
        <taxon>Echinodermata</taxon>
        <taxon>Eleutherozoa</taxon>
        <taxon>Echinozoa</taxon>
        <taxon>Echinoidea</taxon>
        <taxon>Euechinoidea</taxon>
        <taxon>Echinacea</taxon>
        <taxon>Camarodonta</taxon>
        <taxon>Echinidea</taxon>
        <taxon>Strongylocentrotidae</taxon>
        <taxon>Strongylocentrotus</taxon>
    </lineage>
</organism>
<dbReference type="RefSeq" id="XP_030849743.1">
    <property type="nucleotide sequence ID" value="XM_030993883.1"/>
</dbReference>
<name>A0A7M7PDR3_STRPU</name>
<dbReference type="CDD" id="cd00063">
    <property type="entry name" value="FN3"/>
    <property type="match status" value="1"/>
</dbReference>
<sequence length="205" mass="22493">MNSTRCHAVYSGILVTAAVVLWCMLFHFCGENTNPNHLALPTLLSQPGLWFVSTSCIWVEWWCDCKGDGPGKEDEKNADLPQSTNDYVLPRLTQPPKAIAIGTSYAIVQWQKQHTGNGPICAYAVDRQLIGKDVPSWSTVGFVSEQSGSQSGEELTFNITGLKPEMGYRVSVRPVLCDGARAFEVGEGPLLFLKTHSIGKSLNYL</sequence>
<keyword evidence="4" id="KW-1185">Reference proteome</keyword>
<feature type="transmembrane region" description="Helical" evidence="1">
    <location>
        <begin position="7"/>
        <end position="28"/>
    </location>
</feature>
<evidence type="ECO:0000259" key="2">
    <source>
        <dbReference type="PROSITE" id="PS50853"/>
    </source>
</evidence>
<dbReference type="InterPro" id="IPR036116">
    <property type="entry name" value="FN3_sf"/>
</dbReference>
<keyword evidence="1" id="KW-0812">Transmembrane</keyword>